<dbReference type="Pfam" id="PF00338">
    <property type="entry name" value="Ribosomal_S10"/>
    <property type="match status" value="1"/>
</dbReference>
<evidence type="ECO:0000313" key="9">
    <source>
        <dbReference type="Proteomes" id="UP000175707"/>
    </source>
</evidence>
<dbReference type="InterPro" id="IPR001848">
    <property type="entry name" value="Ribosomal_uS10"/>
</dbReference>
<dbReference type="SUPFAM" id="SSF54999">
    <property type="entry name" value="Ribosomal protein S10"/>
    <property type="match status" value="1"/>
</dbReference>
<dbReference type="PROSITE" id="PS00361">
    <property type="entry name" value="RIBOSOMAL_S10"/>
    <property type="match status" value="1"/>
</dbReference>
<dbReference type="PRINTS" id="PR00971">
    <property type="entry name" value="RIBOSOMALS10"/>
</dbReference>
<evidence type="ECO:0000256" key="2">
    <source>
        <dbReference type="ARBA" id="ARBA00022980"/>
    </source>
</evidence>
<dbReference type="Proteomes" id="UP000175707">
    <property type="component" value="Unassembled WGS sequence"/>
</dbReference>
<organism evidence="6 8">
    <name type="scientific">Acidithiobacillus caldus</name>
    <dbReference type="NCBI Taxonomy" id="33059"/>
    <lineage>
        <taxon>Bacteria</taxon>
        <taxon>Pseudomonadati</taxon>
        <taxon>Pseudomonadota</taxon>
        <taxon>Acidithiobacillia</taxon>
        <taxon>Acidithiobacillales</taxon>
        <taxon>Acidithiobacillaceae</taxon>
        <taxon>Acidithiobacillus</taxon>
    </lineage>
</organism>
<dbReference type="PATRIC" id="fig|33059.14.peg.1763"/>
<dbReference type="SMART" id="SM01403">
    <property type="entry name" value="Ribosomal_S10"/>
    <property type="match status" value="1"/>
</dbReference>
<dbReference type="FunFam" id="3.30.70.600:FF:000001">
    <property type="entry name" value="30S ribosomal protein S10"/>
    <property type="match status" value="1"/>
</dbReference>
<evidence type="ECO:0000313" key="6">
    <source>
        <dbReference type="EMBL" id="OFC38763.1"/>
    </source>
</evidence>
<evidence type="ECO:0000256" key="1">
    <source>
        <dbReference type="ARBA" id="ARBA00007102"/>
    </source>
</evidence>
<dbReference type="InterPro" id="IPR027486">
    <property type="entry name" value="Ribosomal_uS10_dom"/>
</dbReference>
<dbReference type="EMBL" id="LZYH01000695">
    <property type="protein sequence ID" value="OFC55117.1"/>
    <property type="molecule type" value="Genomic_DNA"/>
</dbReference>
<dbReference type="GeneID" id="92930632"/>
<comment type="subunit">
    <text evidence="4">Part of the 30S ribosomal subunit.</text>
</comment>
<dbReference type="GO" id="GO:0006412">
    <property type="term" value="P:translation"/>
    <property type="evidence" value="ECO:0007669"/>
    <property type="project" value="UniProtKB-UniRule"/>
</dbReference>
<protein>
    <recommendedName>
        <fullName evidence="4">Small ribosomal subunit protein uS10</fullName>
    </recommendedName>
</protein>
<accession>A0A1E7YQP5</accession>
<comment type="function">
    <text evidence="4">Involved in the binding of tRNA to the ribosomes.</text>
</comment>
<dbReference type="AlphaFoldDB" id="A0A1E7YQP5"/>
<dbReference type="NCBIfam" id="TIGR01049">
    <property type="entry name" value="rpsJ_bact"/>
    <property type="match status" value="1"/>
</dbReference>
<dbReference type="GO" id="GO:0003735">
    <property type="term" value="F:structural constituent of ribosome"/>
    <property type="evidence" value="ECO:0007669"/>
    <property type="project" value="InterPro"/>
</dbReference>
<keyword evidence="3 4" id="KW-0687">Ribonucleoprotein</keyword>
<comment type="similarity">
    <text evidence="1 4">Belongs to the universal ribosomal protein uS10 family.</text>
</comment>
<dbReference type="HAMAP" id="MF_00508">
    <property type="entry name" value="Ribosomal_uS10"/>
    <property type="match status" value="1"/>
</dbReference>
<sequence>MAGSKIRIRLKSYDYRMLDISAAEIVETARRTGARVCGPIPLPTKIERFTVLRSPHVDKNARDQFEQRTHKRLLDILDPNDKTVDALIKLDLAAGVDVEIKL</sequence>
<dbReference type="OMA" id="VDIEIKM"/>
<evidence type="ECO:0000259" key="5">
    <source>
        <dbReference type="SMART" id="SM01403"/>
    </source>
</evidence>
<dbReference type="Gene3D" id="3.30.70.600">
    <property type="entry name" value="Ribosomal protein S10 domain"/>
    <property type="match status" value="1"/>
</dbReference>
<dbReference type="InterPro" id="IPR018268">
    <property type="entry name" value="Ribosomal_uS10_CS"/>
</dbReference>
<evidence type="ECO:0000256" key="3">
    <source>
        <dbReference type="ARBA" id="ARBA00023274"/>
    </source>
</evidence>
<dbReference type="RefSeq" id="WP_038471589.1">
    <property type="nucleotide sequence ID" value="NZ_CP026328.2"/>
</dbReference>
<name>A0A1E7YQP5_9PROT</name>
<keyword evidence="2 4" id="KW-0689">Ribosomal protein</keyword>
<feature type="domain" description="Small ribosomal subunit protein uS10" evidence="5">
    <location>
        <begin position="7"/>
        <end position="101"/>
    </location>
</feature>
<evidence type="ECO:0000256" key="4">
    <source>
        <dbReference type="HAMAP-Rule" id="MF_00508"/>
    </source>
</evidence>
<dbReference type="GO" id="GO:0005840">
    <property type="term" value="C:ribosome"/>
    <property type="evidence" value="ECO:0007669"/>
    <property type="project" value="UniProtKB-KW"/>
</dbReference>
<dbReference type="PANTHER" id="PTHR11700">
    <property type="entry name" value="30S RIBOSOMAL PROTEIN S10 FAMILY MEMBER"/>
    <property type="match status" value="1"/>
</dbReference>
<dbReference type="Proteomes" id="UP000175616">
    <property type="component" value="Unassembled WGS sequence"/>
</dbReference>
<comment type="caution">
    <text evidence="6">The sequence shown here is derived from an EMBL/GenBank/DDBJ whole genome shotgun (WGS) entry which is preliminary data.</text>
</comment>
<evidence type="ECO:0000313" key="8">
    <source>
        <dbReference type="Proteomes" id="UP000175616"/>
    </source>
</evidence>
<reference evidence="8 9" key="1">
    <citation type="submission" date="2016-06" db="EMBL/GenBank/DDBJ databases">
        <title>Gene turnover analysis identifies the evolutionary adaptation of the extremophile Acidithiobacillus caldus.</title>
        <authorList>
            <person name="Zhang X."/>
        </authorList>
    </citation>
    <scope>NUCLEOTIDE SEQUENCE [LARGE SCALE GENOMIC DNA]</scope>
    <source>
        <strain evidence="6 8">DX</strain>
        <strain evidence="7 9">S1</strain>
    </source>
</reference>
<dbReference type="EMBL" id="LZYE01000023">
    <property type="protein sequence ID" value="OFC38763.1"/>
    <property type="molecule type" value="Genomic_DNA"/>
</dbReference>
<dbReference type="GO" id="GO:0000049">
    <property type="term" value="F:tRNA binding"/>
    <property type="evidence" value="ECO:0007669"/>
    <property type="project" value="UniProtKB-UniRule"/>
</dbReference>
<gene>
    <name evidence="4" type="primary">rpsJ</name>
    <name evidence="6" type="ORF">BAE27_01315</name>
    <name evidence="7" type="ORF">BAE30_10885</name>
</gene>
<dbReference type="InterPro" id="IPR036838">
    <property type="entry name" value="Ribosomal_uS10_dom_sf"/>
</dbReference>
<dbReference type="NCBIfam" id="NF001861">
    <property type="entry name" value="PRK00596.1"/>
    <property type="match status" value="1"/>
</dbReference>
<proteinExistence type="inferred from homology"/>
<dbReference type="GO" id="GO:1990904">
    <property type="term" value="C:ribonucleoprotein complex"/>
    <property type="evidence" value="ECO:0007669"/>
    <property type="project" value="UniProtKB-KW"/>
</dbReference>
<evidence type="ECO:0000313" key="7">
    <source>
        <dbReference type="EMBL" id="OFC55117.1"/>
    </source>
</evidence>